<evidence type="ECO:0000313" key="2">
    <source>
        <dbReference type="EMBL" id="RFO94841.1"/>
    </source>
</evidence>
<dbReference type="PANTHER" id="PTHR46732:SF8">
    <property type="entry name" value="ATP-DEPENDENT PROTEASE LA (LON) DOMAIN PROTEIN"/>
    <property type="match status" value="1"/>
</dbReference>
<dbReference type="InterPro" id="IPR003111">
    <property type="entry name" value="Lon_prtase_N"/>
</dbReference>
<name>A0A3E1R6N3_9BURK</name>
<dbReference type="SUPFAM" id="SSF88697">
    <property type="entry name" value="PUA domain-like"/>
    <property type="match status" value="1"/>
</dbReference>
<proteinExistence type="predicted"/>
<dbReference type="PANTHER" id="PTHR46732">
    <property type="entry name" value="ATP-DEPENDENT PROTEASE LA (LON) DOMAIN PROTEIN"/>
    <property type="match status" value="1"/>
</dbReference>
<dbReference type="Proteomes" id="UP000260665">
    <property type="component" value="Unassembled WGS sequence"/>
</dbReference>
<organism evidence="2 3">
    <name type="scientific">Rhodoferax lacus</name>
    <dbReference type="NCBI Taxonomy" id="2184758"/>
    <lineage>
        <taxon>Bacteria</taxon>
        <taxon>Pseudomonadati</taxon>
        <taxon>Pseudomonadota</taxon>
        <taxon>Betaproteobacteria</taxon>
        <taxon>Burkholderiales</taxon>
        <taxon>Comamonadaceae</taxon>
        <taxon>Rhodoferax</taxon>
    </lineage>
</organism>
<keyword evidence="3" id="KW-1185">Reference proteome</keyword>
<dbReference type="EMBL" id="QFZK01000029">
    <property type="protein sequence ID" value="RFO94841.1"/>
    <property type="molecule type" value="Genomic_DNA"/>
</dbReference>
<comment type="caution">
    <text evidence="2">The sequence shown here is derived from an EMBL/GenBank/DDBJ whole genome shotgun (WGS) entry which is preliminary data.</text>
</comment>
<protein>
    <submittedName>
        <fullName evidence="2">Peptidase S16</fullName>
    </submittedName>
</protein>
<dbReference type="Gene3D" id="2.30.130.40">
    <property type="entry name" value="LON domain-like"/>
    <property type="match status" value="1"/>
</dbReference>
<dbReference type="RefSeq" id="WP_117180232.1">
    <property type="nucleotide sequence ID" value="NZ_QFZK01000029.1"/>
</dbReference>
<gene>
    <name evidence="2" type="ORF">DIC66_21470</name>
</gene>
<dbReference type="InterPro" id="IPR046336">
    <property type="entry name" value="Lon_prtase_N_sf"/>
</dbReference>
<dbReference type="PROSITE" id="PS51787">
    <property type="entry name" value="LON_N"/>
    <property type="match status" value="1"/>
</dbReference>
<dbReference type="OrthoDB" id="8558970at2"/>
<dbReference type="SMART" id="SM00464">
    <property type="entry name" value="LON"/>
    <property type="match status" value="1"/>
</dbReference>
<evidence type="ECO:0000259" key="1">
    <source>
        <dbReference type="PROSITE" id="PS51787"/>
    </source>
</evidence>
<sequence length="221" mass="23976">MTDPLAAGVALESLPLFPLNTVLFPDGTLSLQIFEVRYLDLIGKCFKNGTPFGVVSLVQGREVRQRDTAQPTGDAFANEVFADVGTLAHIVEFATPHAGLMVIRCNGGARFRIRERRQLKHGLWVADANTLAADLPSPVPEDLLPIAQGLAHVVEQQEQQAGLSAPLLNQPYRFDDCGWVANRWCDVLAIPAATKQGLLQLDSPLLRLELVGDLLAKMSGS</sequence>
<dbReference type="Gene3D" id="1.10.4060.10">
    <property type="entry name" value="BPP1347 like domain"/>
    <property type="match status" value="1"/>
</dbReference>
<reference evidence="2 3" key="1">
    <citation type="submission" date="2018-05" db="EMBL/GenBank/DDBJ databases">
        <title>Rhodoferax soyangensis sp.nov., isolated from an oligotrophic freshwater lake.</title>
        <authorList>
            <person name="Park M."/>
        </authorList>
    </citation>
    <scope>NUCLEOTIDE SEQUENCE [LARGE SCALE GENOMIC DNA]</scope>
    <source>
        <strain evidence="2 3">IMCC26218</strain>
    </source>
</reference>
<dbReference type="Pfam" id="PF02190">
    <property type="entry name" value="LON_substr_bdg"/>
    <property type="match status" value="1"/>
</dbReference>
<dbReference type="InterPro" id="IPR015947">
    <property type="entry name" value="PUA-like_sf"/>
</dbReference>
<accession>A0A3E1R6N3</accession>
<dbReference type="AlphaFoldDB" id="A0A3E1R6N3"/>
<feature type="domain" description="Lon N-terminal" evidence="1">
    <location>
        <begin position="11"/>
        <end position="219"/>
    </location>
</feature>
<evidence type="ECO:0000313" key="3">
    <source>
        <dbReference type="Proteomes" id="UP000260665"/>
    </source>
</evidence>